<feature type="coiled-coil region" evidence="1">
    <location>
        <begin position="6"/>
        <end position="40"/>
    </location>
</feature>
<keyword evidence="2" id="KW-1133">Transmembrane helix</keyword>
<protein>
    <submittedName>
        <fullName evidence="3">Uncharacterized protein</fullName>
    </submittedName>
</protein>
<keyword evidence="2" id="KW-0472">Membrane</keyword>
<accession>A0A383CFW4</accession>
<name>A0A383CFW4_9ZZZZ</name>
<proteinExistence type="predicted"/>
<sequence length="241" mass="26545">QHKARIDIVLAEITGVENEIRDLKGEVQTIHAEVRKEEDLILKAEYAMQDADAGILKSETGKRTPEGDIQAIFREIDHTEIGAFKFIARAFFDEKIEAARATGDATALWAAEKKAMDSVVKWFILVIVLVFDPLAVTLVVAFNVALLKDGAHKKEFWKTVLRPAMAVLVIGLLLIGFVYFRTGSPSADGMVAEGQPESLEEPATPLDKFRQAFFPAQKKTPPSTNTLAAAPLYRRIPGDAV</sequence>
<evidence type="ECO:0000313" key="3">
    <source>
        <dbReference type="EMBL" id="SVE31276.1"/>
    </source>
</evidence>
<dbReference type="EMBL" id="UINC01208638">
    <property type="protein sequence ID" value="SVE31276.1"/>
    <property type="molecule type" value="Genomic_DNA"/>
</dbReference>
<reference evidence="3" key="1">
    <citation type="submission" date="2018-05" db="EMBL/GenBank/DDBJ databases">
        <authorList>
            <person name="Lanie J.A."/>
            <person name="Ng W.-L."/>
            <person name="Kazmierczak K.M."/>
            <person name="Andrzejewski T.M."/>
            <person name="Davidsen T.M."/>
            <person name="Wayne K.J."/>
            <person name="Tettelin H."/>
            <person name="Glass J.I."/>
            <person name="Rusch D."/>
            <person name="Podicherti R."/>
            <person name="Tsui H.-C.T."/>
            <person name="Winkler M.E."/>
        </authorList>
    </citation>
    <scope>NUCLEOTIDE SEQUENCE</scope>
</reference>
<dbReference type="AlphaFoldDB" id="A0A383CFW4"/>
<feature type="non-terminal residue" evidence="3">
    <location>
        <position position="241"/>
    </location>
</feature>
<organism evidence="3">
    <name type="scientific">marine metagenome</name>
    <dbReference type="NCBI Taxonomy" id="408172"/>
    <lineage>
        <taxon>unclassified sequences</taxon>
        <taxon>metagenomes</taxon>
        <taxon>ecological metagenomes</taxon>
    </lineage>
</organism>
<evidence type="ECO:0000256" key="1">
    <source>
        <dbReference type="SAM" id="Coils"/>
    </source>
</evidence>
<feature type="transmembrane region" description="Helical" evidence="2">
    <location>
        <begin position="122"/>
        <end position="147"/>
    </location>
</feature>
<gene>
    <name evidence="3" type="ORF">METZ01_LOCUS484130</name>
</gene>
<feature type="transmembrane region" description="Helical" evidence="2">
    <location>
        <begin position="159"/>
        <end position="180"/>
    </location>
</feature>
<keyword evidence="1" id="KW-0175">Coiled coil</keyword>
<keyword evidence="2" id="KW-0812">Transmembrane</keyword>
<evidence type="ECO:0000256" key="2">
    <source>
        <dbReference type="SAM" id="Phobius"/>
    </source>
</evidence>
<feature type="non-terminal residue" evidence="3">
    <location>
        <position position="1"/>
    </location>
</feature>